<evidence type="ECO:0000313" key="2">
    <source>
        <dbReference type="Proteomes" id="UP001372834"/>
    </source>
</evidence>
<dbReference type="Proteomes" id="UP001372834">
    <property type="component" value="Unassembled WGS sequence"/>
</dbReference>
<name>A0AAN8P818_POLSC</name>
<organism evidence="1 2">
    <name type="scientific">Polyplax serrata</name>
    <name type="common">Common mouse louse</name>
    <dbReference type="NCBI Taxonomy" id="468196"/>
    <lineage>
        <taxon>Eukaryota</taxon>
        <taxon>Metazoa</taxon>
        <taxon>Ecdysozoa</taxon>
        <taxon>Arthropoda</taxon>
        <taxon>Hexapoda</taxon>
        <taxon>Insecta</taxon>
        <taxon>Pterygota</taxon>
        <taxon>Neoptera</taxon>
        <taxon>Paraneoptera</taxon>
        <taxon>Psocodea</taxon>
        <taxon>Troctomorpha</taxon>
        <taxon>Phthiraptera</taxon>
        <taxon>Anoplura</taxon>
        <taxon>Polyplacidae</taxon>
        <taxon>Polyplax</taxon>
    </lineage>
</organism>
<protein>
    <submittedName>
        <fullName evidence="1">Uncharacterized protein</fullName>
    </submittedName>
</protein>
<evidence type="ECO:0000313" key="1">
    <source>
        <dbReference type="EMBL" id="KAK6638750.1"/>
    </source>
</evidence>
<proteinExistence type="predicted"/>
<sequence>MTSYKNYINCEGRYVEITAWIKIIKIRSVFGRVQISSFQVPGGVTKRTKTASNQKKQRPQQLHRVALQGVMVRASSQVMIYQVPTINNKDLWRKLPAVVAYIWELSRQTGGWPWKRMTTVVFPTARSKTDEVDNR</sequence>
<gene>
    <name evidence="1" type="ORF">RUM43_007018</name>
</gene>
<dbReference type="EMBL" id="JAWJWE010000003">
    <property type="protein sequence ID" value="KAK6638750.1"/>
    <property type="molecule type" value="Genomic_DNA"/>
</dbReference>
<dbReference type="AlphaFoldDB" id="A0AAN8P818"/>
<reference evidence="1 2" key="1">
    <citation type="submission" date="2023-10" db="EMBL/GenBank/DDBJ databases">
        <title>Genomes of two closely related lineages of the louse Polyplax serrata with different host specificities.</title>
        <authorList>
            <person name="Martinu J."/>
            <person name="Tarabai H."/>
            <person name="Stefka J."/>
            <person name="Hypsa V."/>
        </authorList>
    </citation>
    <scope>NUCLEOTIDE SEQUENCE [LARGE SCALE GENOMIC DNA]</scope>
    <source>
        <strain evidence="1">HR10_N</strain>
    </source>
</reference>
<comment type="caution">
    <text evidence="1">The sequence shown here is derived from an EMBL/GenBank/DDBJ whole genome shotgun (WGS) entry which is preliminary data.</text>
</comment>
<accession>A0AAN8P818</accession>